<keyword evidence="3" id="KW-1185">Reference proteome</keyword>
<proteinExistence type="predicted"/>
<dbReference type="AlphaFoldDB" id="A0A939G7D6"/>
<feature type="chain" id="PRO_5037509357" evidence="1">
    <location>
        <begin position="21"/>
        <end position="254"/>
    </location>
</feature>
<organism evidence="2 3">
    <name type="scientific">Fibrella aquatilis</name>
    <dbReference type="NCBI Taxonomy" id="2817059"/>
    <lineage>
        <taxon>Bacteria</taxon>
        <taxon>Pseudomonadati</taxon>
        <taxon>Bacteroidota</taxon>
        <taxon>Cytophagia</taxon>
        <taxon>Cytophagales</taxon>
        <taxon>Spirosomataceae</taxon>
        <taxon>Fibrella</taxon>
    </lineage>
</organism>
<dbReference type="SUPFAM" id="SSF56935">
    <property type="entry name" value="Porins"/>
    <property type="match status" value="1"/>
</dbReference>
<protein>
    <submittedName>
        <fullName evidence="2">DUF2490 domain-containing protein</fullName>
    </submittedName>
</protein>
<evidence type="ECO:0000256" key="1">
    <source>
        <dbReference type="SAM" id="SignalP"/>
    </source>
</evidence>
<comment type="caution">
    <text evidence="2">The sequence shown here is derived from an EMBL/GenBank/DDBJ whole genome shotgun (WGS) entry which is preliminary data.</text>
</comment>
<evidence type="ECO:0000313" key="3">
    <source>
        <dbReference type="Proteomes" id="UP000664795"/>
    </source>
</evidence>
<dbReference type="InterPro" id="IPR019619">
    <property type="entry name" value="DUF2490"/>
</dbReference>
<name>A0A939G7D6_9BACT</name>
<feature type="signal peptide" evidence="1">
    <location>
        <begin position="1"/>
        <end position="20"/>
    </location>
</feature>
<sequence>MHQRLLTMALFALTPLLTNAQPSRITDHNAIGWFTVNGDYKLTRQWTIHTEAQWRRANFITNWQQALYRLGLVYKATDKIQLSGGYTALVTYPYGGYPVADTGVPTTEHRAYEDVTLSDTAGIVNLSHRVRLEQRWLANLLPGGSREVANWRYQNRVRYQLQATVPLQGRTRDNREWYAFFYDEIFIGFGENVGNNVFNQNRISGGLGYQFSDAIRLELGYLNQITQHADNDTVTGKSVFENNNGFRLNVACDF</sequence>
<keyword evidence="1" id="KW-0732">Signal</keyword>
<dbReference type="RefSeq" id="WP_207335485.1">
    <property type="nucleotide sequence ID" value="NZ_JAFMYU010000007.1"/>
</dbReference>
<dbReference type="EMBL" id="JAFMYU010000007">
    <property type="protein sequence ID" value="MBO0931517.1"/>
    <property type="molecule type" value="Genomic_DNA"/>
</dbReference>
<evidence type="ECO:0000313" key="2">
    <source>
        <dbReference type="EMBL" id="MBO0931517.1"/>
    </source>
</evidence>
<reference evidence="2 3" key="1">
    <citation type="submission" date="2021-03" db="EMBL/GenBank/DDBJ databases">
        <title>Fibrella sp. HMF5036 genome sequencing and assembly.</title>
        <authorList>
            <person name="Kang H."/>
            <person name="Kim H."/>
            <person name="Bae S."/>
            <person name="Joh K."/>
        </authorList>
    </citation>
    <scope>NUCLEOTIDE SEQUENCE [LARGE SCALE GENOMIC DNA]</scope>
    <source>
        <strain evidence="2 3">HMF5036</strain>
    </source>
</reference>
<dbReference type="Pfam" id="PF10677">
    <property type="entry name" value="DUF2490"/>
    <property type="match status" value="1"/>
</dbReference>
<dbReference type="Proteomes" id="UP000664795">
    <property type="component" value="Unassembled WGS sequence"/>
</dbReference>
<gene>
    <name evidence="2" type="ORF">J2I48_10955</name>
</gene>
<accession>A0A939G7D6</accession>